<dbReference type="InterPro" id="IPR012334">
    <property type="entry name" value="Pectin_lyas_fold"/>
</dbReference>
<dbReference type="Gene3D" id="2.160.20.10">
    <property type="entry name" value="Single-stranded right-handed beta-helix, Pectin lyase-like"/>
    <property type="match status" value="2"/>
</dbReference>
<dbReference type="Gene3D" id="1.10.1330.10">
    <property type="entry name" value="Dockerin domain"/>
    <property type="match status" value="1"/>
</dbReference>
<dbReference type="RefSeq" id="WP_033093611.1">
    <property type="nucleotide sequence ID" value="NZ_JQED01000017.1"/>
</dbReference>
<dbReference type="PATRIC" id="fig|28229.4.peg.1887"/>
<dbReference type="GO" id="GO:0000272">
    <property type="term" value="P:polysaccharide catabolic process"/>
    <property type="evidence" value="ECO:0007669"/>
    <property type="project" value="InterPro"/>
</dbReference>
<organism evidence="3 4">
    <name type="scientific">Colwellia psychrerythraea</name>
    <name type="common">Vibrio psychroerythus</name>
    <dbReference type="NCBI Taxonomy" id="28229"/>
    <lineage>
        <taxon>Bacteria</taxon>
        <taxon>Pseudomonadati</taxon>
        <taxon>Pseudomonadota</taxon>
        <taxon>Gammaproteobacteria</taxon>
        <taxon>Alteromonadales</taxon>
        <taxon>Colwelliaceae</taxon>
        <taxon>Colwellia</taxon>
    </lineage>
</organism>
<dbReference type="InterPro" id="IPR018247">
    <property type="entry name" value="EF_Hand_1_Ca_BS"/>
</dbReference>
<dbReference type="PROSITE" id="PS00018">
    <property type="entry name" value="EF_HAND_1"/>
    <property type="match status" value="1"/>
</dbReference>
<dbReference type="SUPFAM" id="SSF51126">
    <property type="entry name" value="Pectin lyase-like"/>
    <property type="match status" value="1"/>
</dbReference>
<evidence type="ECO:0000256" key="2">
    <source>
        <dbReference type="SAM" id="SignalP"/>
    </source>
</evidence>
<dbReference type="InterPro" id="IPR011050">
    <property type="entry name" value="Pectin_lyase_fold/virulence"/>
</dbReference>
<reference evidence="3 4" key="1">
    <citation type="submission" date="2014-08" db="EMBL/GenBank/DDBJ databases">
        <title>Genomic and Phenotypic Diversity of Colwellia psychrerythraea strains from Disparate Marine Basins.</title>
        <authorList>
            <person name="Techtmann S.M."/>
            <person name="Stelling S.C."/>
            <person name="Utturkar S.M."/>
            <person name="Alshibli N."/>
            <person name="Harris A."/>
            <person name="Brown S.D."/>
            <person name="Hazen T.C."/>
        </authorList>
    </citation>
    <scope>NUCLEOTIDE SEQUENCE [LARGE SCALE GENOMIC DNA]</scope>
    <source>
        <strain evidence="3 4">ND2E</strain>
    </source>
</reference>
<evidence type="ECO:0000313" key="3">
    <source>
        <dbReference type="EMBL" id="KGJ92598.1"/>
    </source>
</evidence>
<dbReference type="InterPro" id="IPR013783">
    <property type="entry name" value="Ig-like_fold"/>
</dbReference>
<dbReference type="PANTHER" id="PTHR36453">
    <property type="entry name" value="SECRETED PROTEIN-RELATED"/>
    <property type="match status" value="1"/>
</dbReference>
<dbReference type="OrthoDB" id="1153097at2"/>
<comment type="caution">
    <text evidence="3">The sequence shown here is derived from an EMBL/GenBank/DDBJ whole genome shotgun (WGS) entry which is preliminary data.</text>
</comment>
<dbReference type="Proteomes" id="UP000029843">
    <property type="component" value="Unassembled WGS sequence"/>
</dbReference>
<feature type="signal peptide" evidence="2">
    <location>
        <begin position="1"/>
        <end position="25"/>
    </location>
</feature>
<dbReference type="PANTHER" id="PTHR36453:SF1">
    <property type="entry name" value="RIGHT HANDED BETA HELIX DOMAIN-CONTAINING PROTEIN"/>
    <property type="match status" value="1"/>
</dbReference>
<protein>
    <recommendedName>
        <fullName evidence="1">Probable pectate lyase C</fullName>
    </recommendedName>
</protein>
<sequence precursor="true">MHPPTFKKFKLLVILSSLINPLAIAAEDKDIFVDPLSGQLKGAAGVDGSITHPFKRINDALDYAETKYNRGEDRSPYTIQLREGRYTETVTRSGVKGSPTRPITVQAYQDEKVLFDGSIDISNDWHNEGGNIYSKYIGEDIWQLFVEEGDTWQEKNNARWPNARFGDAKDGIASIYTRNSWAHANTSGNASGLMVDNSLASDENLRDINLTDAIVVANVGSFDTWTKRITDHTENSNSFEYQATKRIWKNQKHFYYYVEGLIELLDNDNEWYFNKETKTAYLYSSSGAPTQKIRAKRQAYAFDIGGWEHATIKNIDVFAESLRCGSCESFTLENANFEYGGSSRRALGEVGQKSEILFIASNNLTPTHDSKNIVRNITMRNVDGQGLLMRGNKTLVENSLFENIDWAATETYAPSSSLVFHGNYSTFRQNTIKTAGTSETIATTYAPPKGKGKYTGVDGGVITVEYNDISDTGFAQSDGALIQLRIPGQRGSVVRYNWLHDSSKYGIRFDAPIPARIYGSDSLAHHNVIWNANGMMVKGEDHRVYHNTVFDTKEAKRSDLIILDDANVGGVLGGANRGSIITNNAGDVISSQRASVADILDRVEYGYNFNANDIGTLVSKQLRDPKNNDFRPTTYSALHTGDAITDADLTAHHGGVLTYSGSYRSGINNYWYPGRREAKTTGAIPSLASENIALTADLIWRPAYQATSYHVYLGKNEASLALVSTLTNNIFDPGTLQPNQNYYWRVDAVTPSGTVSGDLWQFKTAGLQGDWDEDGDIDNNDIRGLMSALRARLPVNLAFDINGDGTINGLDVRALVNLCTRNRCAL</sequence>
<evidence type="ECO:0000313" key="4">
    <source>
        <dbReference type="Proteomes" id="UP000029843"/>
    </source>
</evidence>
<accession>A0A099KSJ4</accession>
<feature type="chain" id="PRO_5001949069" description="Probable pectate lyase C" evidence="2">
    <location>
        <begin position="26"/>
        <end position="826"/>
    </location>
</feature>
<name>A0A099KSJ4_COLPS</name>
<dbReference type="SUPFAM" id="SSF63446">
    <property type="entry name" value="Type I dockerin domain"/>
    <property type="match status" value="1"/>
</dbReference>
<gene>
    <name evidence="3" type="ORF">ND2E_2846</name>
</gene>
<evidence type="ECO:0000256" key="1">
    <source>
        <dbReference type="ARBA" id="ARBA00016512"/>
    </source>
</evidence>
<dbReference type="AlphaFoldDB" id="A0A099KSJ4"/>
<dbReference type="EMBL" id="JQED01000017">
    <property type="protein sequence ID" value="KGJ92598.1"/>
    <property type="molecule type" value="Genomic_DNA"/>
</dbReference>
<dbReference type="InterPro" id="IPR036439">
    <property type="entry name" value="Dockerin_dom_sf"/>
</dbReference>
<keyword evidence="2" id="KW-0732">Signal</keyword>
<dbReference type="Gene3D" id="2.60.40.10">
    <property type="entry name" value="Immunoglobulins"/>
    <property type="match status" value="1"/>
</dbReference>
<proteinExistence type="predicted"/>